<evidence type="ECO:0000259" key="1">
    <source>
        <dbReference type="Pfam" id="PF09348"/>
    </source>
</evidence>
<comment type="caution">
    <text evidence="2">The sequence shown here is derived from an EMBL/GenBank/DDBJ whole genome shotgun (WGS) entry which is preliminary data.</text>
</comment>
<proteinExistence type="predicted"/>
<accession>A0A177YB50</accession>
<dbReference type="AlphaFoldDB" id="A0A177YB50"/>
<dbReference type="EMBL" id="LVHI01000023">
    <property type="protein sequence ID" value="OAK52745.1"/>
    <property type="molecule type" value="Genomic_DNA"/>
</dbReference>
<dbReference type="InterPro" id="IPR014457">
    <property type="entry name" value="UCP010260"/>
</dbReference>
<gene>
    <name evidence="2" type="ORF">A3K89_08170</name>
</gene>
<protein>
    <recommendedName>
        <fullName evidence="1">DUF1990 domain-containing protein</fullName>
    </recommendedName>
</protein>
<reference evidence="2" key="1">
    <citation type="submission" date="2016-03" db="EMBL/GenBank/DDBJ databases">
        <title>Genome sequence of Rhodococcus kyotonensis KB10.</title>
        <authorList>
            <person name="Jeong H."/>
            <person name="Hong C.E."/>
            <person name="Jo S.H."/>
            <person name="Park J.M."/>
        </authorList>
    </citation>
    <scope>NUCLEOTIDE SEQUENCE [LARGE SCALE GENOMIC DNA]</scope>
    <source>
        <strain evidence="2">KB10</strain>
    </source>
</reference>
<sequence length="160" mass="17652">MDLSYAEIGATRGRLPSGYHHVERRVRIGDGRASFDSVAAALRSWEVHRRAGLRAEASSPTADDGTTVVLHLGPVRIPCRVVYVVDEPQRAGFAYGTLPGHPERGEECFLVEIDDDGEVYAHIRAFSRPGTWYTKLGGPIGRAVQRWFTDRYVAAMRAAA</sequence>
<dbReference type="PIRSF" id="PIRSF010260">
    <property type="entry name" value="UCP010260"/>
    <property type="match status" value="1"/>
</dbReference>
<organism evidence="2 3">
    <name type="scientific">Rhodococcoides kyotonense</name>
    <dbReference type="NCBI Taxonomy" id="398843"/>
    <lineage>
        <taxon>Bacteria</taxon>
        <taxon>Bacillati</taxon>
        <taxon>Actinomycetota</taxon>
        <taxon>Actinomycetes</taxon>
        <taxon>Mycobacteriales</taxon>
        <taxon>Nocardiaceae</taxon>
        <taxon>Rhodococcoides</taxon>
    </lineage>
</organism>
<dbReference type="RefSeq" id="WP_068428630.1">
    <property type="nucleotide sequence ID" value="NZ_LVHI01000023.1"/>
</dbReference>
<keyword evidence="3" id="KW-1185">Reference proteome</keyword>
<feature type="domain" description="DUF1990" evidence="1">
    <location>
        <begin position="4"/>
        <end position="155"/>
    </location>
</feature>
<evidence type="ECO:0000313" key="3">
    <source>
        <dbReference type="Proteomes" id="UP000077519"/>
    </source>
</evidence>
<dbReference type="Proteomes" id="UP000077519">
    <property type="component" value="Unassembled WGS sequence"/>
</dbReference>
<dbReference type="Pfam" id="PF09348">
    <property type="entry name" value="DUF1990"/>
    <property type="match status" value="1"/>
</dbReference>
<dbReference type="InterPro" id="IPR018960">
    <property type="entry name" value="DUF1990"/>
</dbReference>
<dbReference type="PANTHER" id="PTHR34202">
    <property type="entry name" value="UPF0548 PROTEIN"/>
    <property type="match status" value="1"/>
</dbReference>
<name>A0A177YB50_9NOCA</name>
<dbReference type="PANTHER" id="PTHR34202:SF1">
    <property type="entry name" value="UPF0548 PROTEIN"/>
    <property type="match status" value="1"/>
</dbReference>
<evidence type="ECO:0000313" key="2">
    <source>
        <dbReference type="EMBL" id="OAK52745.1"/>
    </source>
</evidence>